<dbReference type="PRINTS" id="PR00081">
    <property type="entry name" value="GDHRDH"/>
</dbReference>
<protein>
    <submittedName>
        <fullName evidence="9">11-beta-hydroxysteroid dehydrogenase 1b</fullName>
    </submittedName>
</protein>
<dbReference type="SMART" id="SM00822">
    <property type="entry name" value="PKS_KR"/>
    <property type="match status" value="1"/>
</dbReference>
<dbReference type="InterPro" id="IPR020904">
    <property type="entry name" value="Sc_DH/Rdtase_CS"/>
</dbReference>
<feature type="transmembrane region" description="Helical" evidence="7">
    <location>
        <begin position="12"/>
        <end position="41"/>
    </location>
</feature>
<dbReference type="OMA" id="MAYHYGR"/>
<keyword evidence="7" id="KW-0812">Transmembrane</keyword>
<evidence type="ECO:0000256" key="7">
    <source>
        <dbReference type="SAM" id="Phobius"/>
    </source>
</evidence>
<keyword evidence="4" id="KW-0735">Signal-anchor</keyword>
<sequence length="359" mass="39883">MASNYYSFHTLATLLITPLVLGTLCVIFPFFCIFRIVLFLYRLVVNENMKGKVVLITGASSGIGEELFTGVKRALYKYGSPTHNLPPLLRSSTRLTSNFTTMASNYYSFHTLATLLITPLVLGTLCVIFPFFCIFRIVLFLYRLVVNENMKGKVVLITGASSGIGEELAYEYARRGSSIVIVARREEQLRKVAEKARSLGSPDVLSIRADVSNVDDCKRLVDQTVNHFGRLDHLVNNAGISSVCSINDVTDITTFTSVMDINFWGSVYPTYFAIPHLKKTRGKVFVNSSSVAILYPPSLSFYTASKAALIGFYETMRLELAPEISITIATLGFTDSEIIRGKHLKDGFLQVESELANVR</sequence>
<keyword evidence="10" id="KW-1185">Reference proteome</keyword>
<dbReference type="SUPFAM" id="SSF51735">
    <property type="entry name" value="NAD(P)-binding Rossmann-fold domains"/>
    <property type="match status" value="2"/>
</dbReference>
<dbReference type="Gramene" id="OIT19809">
    <property type="protein sequence ID" value="OIT19809"/>
    <property type="gene ID" value="A4A49_41369"/>
</dbReference>
<feature type="domain" description="Ketoreductase" evidence="8">
    <location>
        <begin position="153"/>
        <end position="334"/>
    </location>
</feature>
<feature type="transmembrane region" description="Helical" evidence="7">
    <location>
        <begin position="112"/>
        <end position="142"/>
    </location>
</feature>
<comment type="caution">
    <text evidence="9">The sequence shown here is derived from an EMBL/GenBank/DDBJ whole genome shotgun (WGS) entry which is preliminary data.</text>
</comment>
<evidence type="ECO:0000256" key="4">
    <source>
        <dbReference type="ARBA" id="ARBA00022968"/>
    </source>
</evidence>
<dbReference type="GO" id="GO:0016491">
    <property type="term" value="F:oxidoreductase activity"/>
    <property type="evidence" value="ECO:0007669"/>
    <property type="project" value="UniProtKB-KW"/>
</dbReference>
<proteinExistence type="inferred from homology"/>
<dbReference type="GO" id="GO:0005829">
    <property type="term" value="C:cytosol"/>
    <property type="evidence" value="ECO:0007669"/>
    <property type="project" value="TreeGrafter"/>
</dbReference>
<keyword evidence="5" id="KW-0560">Oxidoreductase</keyword>
<dbReference type="PROSITE" id="PS00061">
    <property type="entry name" value="ADH_SHORT"/>
    <property type="match status" value="1"/>
</dbReference>
<name>A0A1J6KKN5_NICAT</name>
<dbReference type="InterPro" id="IPR036291">
    <property type="entry name" value="NAD(P)-bd_dom_sf"/>
</dbReference>
<dbReference type="Proteomes" id="UP000187609">
    <property type="component" value="Unassembled WGS sequence"/>
</dbReference>
<evidence type="ECO:0000259" key="8">
    <source>
        <dbReference type="SMART" id="SM00822"/>
    </source>
</evidence>
<evidence type="ECO:0000256" key="1">
    <source>
        <dbReference type="ARBA" id="ARBA00004606"/>
    </source>
</evidence>
<evidence type="ECO:0000256" key="5">
    <source>
        <dbReference type="ARBA" id="ARBA00023002"/>
    </source>
</evidence>
<comment type="subcellular location">
    <subcellularLocation>
        <location evidence="1">Membrane</location>
        <topology evidence="1">Single-pass type II membrane protein</topology>
    </subcellularLocation>
</comment>
<evidence type="ECO:0000313" key="10">
    <source>
        <dbReference type="Proteomes" id="UP000187609"/>
    </source>
</evidence>
<dbReference type="SMR" id="A0A1J6KKN5"/>
<reference evidence="9" key="1">
    <citation type="submission" date="2016-11" db="EMBL/GenBank/DDBJ databases">
        <title>The genome of Nicotiana attenuata.</title>
        <authorList>
            <person name="Xu S."/>
            <person name="Brockmoeller T."/>
            <person name="Gaquerel E."/>
            <person name="Navarro A."/>
            <person name="Kuhl H."/>
            <person name="Gase K."/>
            <person name="Ling Z."/>
            <person name="Zhou W."/>
            <person name="Kreitzer C."/>
            <person name="Stanke M."/>
            <person name="Tang H."/>
            <person name="Lyons E."/>
            <person name="Pandey P."/>
            <person name="Pandey S.P."/>
            <person name="Timmermann B."/>
            <person name="Baldwin I.T."/>
        </authorList>
    </citation>
    <scope>NUCLEOTIDE SEQUENCE [LARGE SCALE GENOMIC DNA]</scope>
    <source>
        <strain evidence="9">UT</strain>
    </source>
</reference>
<dbReference type="Gene3D" id="3.40.50.720">
    <property type="entry name" value="NAD(P)-binding Rossmann-like Domain"/>
    <property type="match status" value="1"/>
</dbReference>
<dbReference type="InterPro" id="IPR057326">
    <property type="entry name" value="KR_dom"/>
</dbReference>
<dbReference type="PRINTS" id="PR00080">
    <property type="entry name" value="SDRFAMILY"/>
</dbReference>
<gene>
    <name evidence="9" type="primary">HSD1_0</name>
    <name evidence="9" type="ORF">A4A49_41369</name>
</gene>
<evidence type="ECO:0000256" key="3">
    <source>
        <dbReference type="ARBA" id="ARBA00022857"/>
    </source>
</evidence>
<evidence type="ECO:0000256" key="2">
    <source>
        <dbReference type="ARBA" id="ARBA00006484"/>
    </source>
</evidence>
<evidence type="ECO:0000256" key="6">
    <source>
        <dbReference type="RuleBase" id="RU000363"/>
    </source>
</evidence>
<dbReference type="STRING" id="49451.A0A1J6KKN5"/>
<dbReference type="EMBL" id="MJEQ01006203">
    <property type="protein sequence ID" value="OIT19809.1"/>
    <property type="molecule type" value="Genomic_DNA"/>
</dbReference>
<dbReference type="InterPro" id="IPR002347">
    <property type="entry name" value="SDR_fam"/>
</dbReference>
<dbReference type="GO" id="GO:0016020">
    <property type="term" value="C:membrane"/>
    <property type="evidence" value="ECO:0007669"/>
    <property type="project" value="UniProtKB-SubCell"/>
</dbReference>
<organism evidence="9 10">
    <name type="scientific">Nicotiana attenuata</name>
    <name type="common">Coyote tobacco</name>
    <dbReference type="NCBI Taxonomy" id="49451"/>
    <lineage>
        <taxon>Eukaryota</taxon>
        <taxon>Viridiplantae</taxon>
        <taxon>Streptophyta</taxon>
        <taxon>Embryophyta</taxon>
        <taxon>Tracheophyta</taxon>
        <taxon>Spermatophyta</taxon>
        <taxon>Magnoliopsida</taxon>
        <taxon>eudicotyledons</taxon>
        <taxon>Gunneridae</taxon>
        <taxon>Pentapetalae</taxon>
        <taxon>asterids</taxon>
        <taxon>lamiids</taxon>
        <taxon>Solanales</taxon>
        <taxon>Solanaceae</taxon>
        <taxon>Nicotianoideae</taxon>
        <taxon>Nicotianeae</taxon>
        <taxon>Nicotiana</taxon>
    </lineage>
</organism>
<keyword evidence="7" id="KW-1133">Transmembrane helix</keyword>
<accession>A0A1J6KKN5</accession>
<evidence type="ECO:0000313" key="9">
    <source>
        <dbReference type="EMBL" id="OIT19809.1"/>
    </source>
</evidence>
<dbReference type="PANTHER" id="PTHR43391">
    <property type="entry name" value="RETINOL DEHYDROGENASE-RELATED"/>
    <property type="match status" value="1"/>
</dbReference>
<comment type="similarity">
    <text evidence="2 6">Belongs to the short-chain dehydrogenases/reductases (SDR) family.</text>
</comment>
<dbReference type="Pfam" id="PF00106">
    <property type="entry name" value="adh_short"/>
    <property type="match status" value="1"/>
</dbReference>
<dbReference type="PANTHER" id="PTHR43391:SF91">
    <property type="entry name" value="OS04G0390700 PROTEIN"/>
    <property type="match status" value="1"/>
</dbReference>
<keyword evidence="7" id="KW-0472">Membrane</keyword>
<keyword evidence="3" id="KW-0521">NADP</keyword>
<dbReference type="AlphaFoldDB" id="A0A1J6KKN5"/>